<protein>
    <recommendedName>
        <fullName evidence="4">NusG-like N-terminal domain-containing protein</fullName>
    </recommendedName>
</protein>
<dbReference type="CDD" id="cd09895">
    <property type="entry name" value="NGN_SP_UpxY"/>
    <property type="match status" value="1"/>
</dbReference>
<dbReference type="SUPFAM" id="SSF82679">
    <property type="entry name" value="N-utilization substance G protein NusG, N-terminal domain"/>
    <property type="match status" value="1"/>
</dbReference>
<organism evidence="5 6">
    <name type="scientific">Salinimicrobium marinum</name>
    <dbReference type="NCBI Taxonomy" id="680283"/>
    <lineage>
        <taxon>Bacteria</taxon>
        <taxon>Pseudomonadati</taxon>
        <taxon>Bacteroidota</taxon>
        <taxon>Flavobacteriia</taxon>
        <taxon>Flavobacteriales</taxon>
        <taxon>Flavobacteriaceae</taxon>
        <taxon>Salinimicrobium</taxon>
    </lineage>
</organism>
<dbReference type="SMART" id="SM00738">
    <property type="entry name" value="NGN"/>
    <property type="match status" value="1"/>
</dbReference>
<reference evidence="5" key="1">
    <citation type="journal article" date="2014" name="Int. J. Syst. Evol. Microbiol.">
        <title>Complete genome sequence of Corynebacterium casei LMG S-19264T (=DSM 44701T), isolated from a smear-ripened cheese.</title>
        <authorList>
            <consortium name="US DOE Joint Genome Institute (JGI-PGF)"/>
            <person name="Walter F."/>
            <person name="Albersmeier A."/>
            <person name="Kalinowski J."/>
            <person name="Ruckert C."/>
        </authorList>
    </citation>
    <scope>NUCLEOTIDE SEQUENCE</scope>
    <source>
        <strain evidence="5">KCTC 12719</strain>
    </source>
</reference>
<comment type="caution">
    <text evidence="5">The sequence shown here is derived from an EMBL/GenBank/DDBJ whole genome shotgun (WGS) entry which is preliminary data.</text>
</comment>
<dbReference type="PANTHER" id="PTHR30265:SF4">
    <property type="entry name" value="KOW MOTIF FAMILY PROTEIN, EXPRESSED"/>
    <property type="match status" value="1"/>
</dbReference>
<keyword evidence="1" id="KW-0889">Transcription antitermination</keyword>
<reference evidence="5" key="2">
    <citation type="submission" date="2020-09" db="EMBL/GenBank/DDBJ databases">
        <authorList>
            <person name="Sun Q."/>
            <person name="Kim S."/>
        </authorList>
    </citation>
    <scope>NUCLEOTIDE SEQUENCE</scope>
    <source>
        <strain evidence="5">KCTC 12719</strain>
    </source>
</reference>
<dbReference type="PANTHER" id="PTHR30265">
    <property type="entry name" value="RHO-INTERACTING TRANSCRIPTION TERMINATION FACTOR NUSG"/>
    <property type="match status" value="1"/>
</dbReference>
<evidence type="ECO:0000256" key="3">
    <source>
        <dbReference type="ARBA" id="ARBA00023163"/>
    </source>
</evidence>
<evidence type="ECO:0000256" key="1">
    <source>
        <dbReference type="ARBA" id="ARBA00022814"/>
    </source>
</evidence>
<evidence type="ECO:0000256" key="2">
    <source>
        <dbReference type="ARBA" id="ARBA00023015"/>
    </source>
</evidence>
<accession>A0A918SKU7</accession>
<sequence length="159" mass="18466">MSWYVLYTKSRSEQSASKALEKMGFEVYCPLHTEVKQWSDRKKKVTSPLFKSYIFINLEEKDRNKVFEVPGVVRYLYWLGKPAIVREEEIRTIKNWLNGEEYKEVEVSHLSAGDRLTIANGSFKGREAIISEVGKHRLKLILQSLELVVSVRVSDALKK</sequence>
<dbReference type="Pfam" id="PF02357">
    <property type="entry name" value="NusG"/>
    <property type="match status" value="1"/>
</dbReference>
<dbReference type="AlphaFoldDB" id="A0A918SKU7"/>
<gene>
    <name evidence="5" type="ORF">GCM10007103_29280</name>
</gene>
<keyword evidence="2" id="KW-0805">Transcription regulation</keyword>
<feature type="domain" description="NusG-like N-terminal" evidence="4">
    <location>
        <begin position="1"/>
        <end position="97"/>
    </location>
</feature>
<evidence type="ECO:0000259" key="4">
    <source>
        <dbReference type="SMART" id="SM00738"/>
    </source>
</evidence>
<evidence type="ECO:0000313" key="5">
    <source>
        <dbReference type="EMBL" id="GHA46319.1"/>
    </source>
</evidence>
<evidence type="ECO:0000313" key="6">
    <source>
        <dbReference type="Proteomes" id="UP000610456"/>
    </source>
</evidence>
<dbReference type="GO" id="GO:0006354">
    <property type="term" value="P:DNA-templated transcription elongation"/>
    <property type="evidence" value="ECO:0007669"/>
    <property type="project" value="InterPro"/>
</dbReference>
<dbReference type="InterPro" id="IPR043425">
    <property type="entry name" value="NusG-like"/>
</dbReference>
<dbReference type="EMBL" id="BMXB01000015">
    <property type="protein sequence ID" value="GHA46319.1"/>
    <property type="molecule type" value="Genomic_DNA"/>
</dbReference>
<dbReference type="RefSeq" id="WP_189605537.1">
    <property type="nucleotide sequence ID" value="NZ_BMXB01000015.1"/>
</dbReference>
<dbReference type="Gene3D" id="3.30.70.940">
    <property type="entry name" value="NusG, N-terminal domain"/>
    <property type="match status" value="1"/>
</dbReference>
<name>A0A918SKU7_9FLAO</name>
<dbReference type="GO" id="GO:0031564">
    <property type="term" value="P:transcription antitermination"/>
    <property type="evidence" value="ECO:0007669"/>
    <property type="project" value="UniProtKB-KW"/>
</dbReference>
<keyword evidence="3" id="KW-0804">Transcription</keyword>
<proteinExistence type="predicted"/>
<dbReference type="InterPro" id="IPR036735">
    <property type="entry name" value="NGN_dom_sf"/>
</dbReference>
<dbReference type="InterPro" id="IPR006645">
    <property type="entry name" value="NGN-like_dom"/>
</dbReference>
<keyword evidence="6" id="KW-1185">Reference proteome</keyword>
<dbReference type="Proteomes" id="UP000610456">
    <property type="component" value="Unassembled WGS sequence"/>
</dbReference>
<dbReference type="NCBIfam" id="NF033644">
    <property type="entry name" value="antiterm_UpxY"/>
    <property type="match status" value="1"/>
</dbReference>